<dbReference type="GO" id="GO:0003682">
    <property type="term" value="F:chromatin binding"/>
    <property type="evidence" value="ECO:0007669"/>
    <property type="project" value="TreeGrafter"/>
</dbReference>
<dbReference type="GO" id="GO:0006888">
    <property type="term" value="P:endoplasmic reticulum to Golgi vesicle-mediated transport"/>
    <property type="evidence" value="ECO:0007669"/>
    <property type="project" value="InterPro"/>
</dbReference>
<dbReference type="Proteomes" id="UP001497497">
    <property type="component" value="Unassembled WGS sequence"/>
</dbReference>
<organism evidence="2 3">
    <name type="scientific">Lymnaea stagnalis</name>
    <name type="common">Great pond snail</name>
    <name type="synonym">Helix stagnalis</name>
    <dbReference type="NCBI Taxonomy" id="6523"/>
    <lineage>
        <taxon>Eukaryota</taxon>
        <taxon>Metazoa</taxon>
        <taxon>Spiralia</taxon>
        <taxon>Lophotrochozoa</taxon>
        <taxon>Mollusca</taxon>
        <taxon>Gastropoda</taxon>
        <taxon>Heterobranchia</taxon>
        <taxon>Euthyneura</taxon>
        <taxon>Panpulmonata</taxon>
        <taxon>Hygrophila</taxon>
        <taxon>Lymnaeoidea</taxon>
        <taxon>Lymnaeidae</taxon>
        <taxon>Lymnaea</taxon>
    </lineage>
</organism>
<dbReference type="PANTHER" id="PTHR15863:SF2">
    <property type="entry name" value="MRN COMPLEX-INTERACTING PROTEIN"/>
    <property type="match status" value="1"/>
</dbReference>
<dbReference type="PANTHER" id="PTHR15863">
    <property type="entry name" value="MRN COMPLEX-INTERACTING PROTEIN"/>
    <property type="match status" value="1"/>
</dbReference>
<evidence type="ECO:0000313" key="2">
    <source>
        <dbReference type="EMBL" id="CAL1534921.1"/>
    </source>
</evidence>
<proteinExistence type="predicted"/>
<dbReference type="EMBL" id="CAXITT010000186">
    <property type="protein sequence ID" value="CAL1534921.1"/>
    <property type="molecule type" value="Genomic_DNA"/>
</dbReference>
<keyword evidence="3" id="KW-1185">Reference proteome</keyword>
<dbReference type="AlphaFoldDB" id="A0AAV2HS21"/>
<dbReference type="Gene3D" id="2.30.30.380">
    <property type="entry name" value="Zn-finger domain of Sec23/24"/>
    <property type="match status" value="1"/>
</dbReference>
<feature type="domain" description="MRN complex-interacting protein N-terminal" evidence="1">
    <location>
        <begin position="6"/>
        <end position="40"/>
    </location>
</feature>
<dbReference type="GO" id="GO:0030127">
    <property type="term" value="C:COPII vesicle coat"/>
    <property type="evidence" value="ECO:0007669"/>
    <property type="project" value="InterPro"/>
</dbReference>
<name>A0AAV2HS21_LYMST</name>
<dbReference type="InterPro" id="IPR049472">
    <property type="entry name" value="MRNIP_N"/>
</dbReference>
<dbReference type="InterPro" id="IPR036174">
    <property type="entry name" value="Znf_Sec23_Sec24_sf"/>
</dbReference>
<dbReference type="GO" id="GO:0007095">
    <property type="term" value="P:mitotic G2 DNA damage checkpoint signaling"/>
    <property type="evidence" value="ECO:0007669"/>
    <property type="project" value="TreeGrafter"/>
</dbReference>
<dbReference type="SUPFAM" id="SSF82919">
    <property type="entry name" value="Zn-finger domain of Sec23/24"/>
    <property type="match status" value="1"/>
</dbReference>
<dbReference type="GO" id="GO:0005634">
    <property type="term" value="C:nucleus"/>
    <property type="evidence" value="ECO:0007669"/>
    <property type="project" value="TreeGrafter"/>
</dbReference>
<dbReference type="Pfam" id="PF15749">
    <property type="entry name" value="MRNIP"/>
    <property type="match status" value="1"/>
</dbReference>
<reference evidence="2 3" key="1">
    <citation type="submission" date="2024-04" db="EMBL/GenBank/DDBJ databases">
        <authorList>
            <consortium name="Genoscope - CEA"/>
            <person name="William W."/>
        </authorList>
    </citation>
    <scope>NUCLEOTIDE SEQUENCE [LARGE SCALE GENOMIC DNA]</scope>
</reference>
<dbReference type="GO" id="GO:0006886">
    <property type="term" value="P:intracellular protein transport"/>
    <property type="evidence" value="ECO:0007669"/>
    <property type="project" value="InterPro"/>
</dbReference>
<evidence type="ECO:0000313" key="3">
    <source>
        <dbReference type="Proteomes" id="UP001497497"/>
    </source>
</evidence>
<sequence>MVEFQVLRCSKCKTFQVMQVTKSPKWKCKLCAEKQSLIKVVVD</sequence>
<protein>
    <recommendedName>
        <fullName evidence="1">MRN complex-interacting protein N-terminal domain-containing protein</fullName>
    </recommendedName>
</protein>
<accession>A0AAV2HS21</accession>
<comment type="caution">
    <text evidence="2">The sequence shown here is derived from an EMBL/GenBank/DDBJ whole genome shotgun (WGS) entry which is preliminary data.</text>
</comment>
<dbReference type="GO" id="GO:0008270">
    <property type="term" value="F:zinc ion binding"/>
    <property type="evidence" value="ECO:0007669"/>
    <property type="project" value="InterPro"/>
</dbReference>
<dbReference type="InterPro" id="IPR032739">
    <property type="entry name" value="MRNIP"/>
</dbReference>
<gene>
    <name evidence="2" type="ORF">GSLYS_00008881001</name>
</gene>
<evidence type="ECO:0000259" key="1">
    <source>
        <dbReference type="Pfam" id="PF15749"/>
    </source>
</evidence>